<dbReference type="Gramene" id="KVI11871">
    <property type="protein sequence ID" value="KVI11871"/>
    <property type="gene ID" value="Ccrd_009716"/>
</dbReference>
<organism evidence="1 2">
    <name type="scientific">Cynara cardunculus var. scolymus</name>
    <name type="common">Globe artichoke</name>
    <name type="synonym">Cynara scolymus</name>
    <dbReference type="NCBI Taxonomy" id="59895"/>
    <lineage>
        <taxon>Eukaryota</taxon>
        <taxon>Viridiplantae</taxon>
        <taxon>Streptophyta</taxon>
        <taxon>Embryophyta</taxon>
        <taxon>Tracheophyta</taxon>
        <taxon>Spermatophyta</taxon>
        <taxon>Magnoliopsida</taxon>
        <taxon>eudicotyledons</taxon>
        <taxon>Gunneridae</taxon>
        <taxon>Pentapetalae</taxon>
        <taxon>asterids</taxon>
        <taxon>campanulids</taxon>
        <taxon>Asterales</taxon>
        <taxon>Asteraceae</taxon>
        <taxon>Carduoideae</taxon>
        <taxon>Cardueae</taxon>
        <taxon>Carduinae</taxon>
        <taxon>Cynara</taxon>
    </lineage>
</organism>
<comment type="caution">
    <text evidence="1">The sequence shown here is derived from an EMBL/GenBank/DDBJ whole genome shotgun (WGS) entry which is preliminary data.</text>
</comment>
<proteinExistence type="predicted"/>
<dbReference type="AlphaFoldDB" id="A0A103YMK2"/>
<keyword evidence="2" id="KW-1185">Reference proteome</keyword>
<evidence type="ECO:0000313" key="1">
    <source>
        <dbReference type="EMBL" id="KVI11871.1"/>
    </source>
</evidence>
<dbReference type="EMBL" id="LEKV01000029">
    <property type="protein sequence ID" value="KVI11871.1"/>
    <property type="molecule type" value="Genomic_DNA"/>
</dbReference>
<evidence type="ECO:0000313" key="2">
    <source>
        <dbReference type="Proteomes" id="UP000243975"/>
    </source>
</evidence>
<protein>
    <submittedName>
        <fullName evidence="1">Uncharacterized protein</fullName>
    </submittedName>
</protein>
<name>A0A103YMK2_CYNCS</name>
<accession>A0A103YMK2</accession>
<reference evidence="1 2" key="1">
    <citation type="journal article" date="2016" name="Sci. Rep.">
        <title>The genome sequence of the outbreeding globe artichoke constructed de novo incorporating a phase-aware low-pass sequencing strategy of F1 progeny.</title>
        <authorList>
            <person name="Scaglione D."/>
            <person name="Reyes-Chin-Wo S."/>
            <person name="Acquadro A."/>
            <person name="Froenicke L."/>
            <person name="Portis E."/>
            <person name="Beitel C."/>
            <person name="Tirone M."/>
            <person name="Mauro R."/>
            <person name="Lo Monaco A."/>
            <person name="Mauromicale G."/>
            <person name="Faccioli P."/>
            <person name="Cattivelli L."/>
            <person name="Rieseberg L."/>
            <person name="Michelmore R."/>
            <person name="Lanteri S."/>
        </authorList>
    </citation>
    <scope>NUCLEOTIDE SEQUENCE [LARGE SCALE GENOMIC DNA]</scope>
    <source>
        <strain evidence="1">2C</strain>
    </source>
</reference>
<sequence>MDRELCVLLDHSPIATQHCHQQEFCKPHYNSLTP</sequence>
<dbReference type="Proteomes" id="UP000243975">
    <property type="component" value="Unassembled WGS sequence"/>
</dbReference>
<gene>
    <name evidence="1" type="ORF">Ccrd_009716</name>
</gene>